<dbReference type="AlphaFoldDB" id="A0A923EDR2"/>
<sequence length="218" mass="24945">MARNKYPEETIERILDVSLKLFLEKGYEHTTIQDIVNALQGLSKGAIYHHFKSKDEIVDAVFEKVFSENKWFLKLKEDKTLNGLQKVQKLFINSIADNTQIQMLPITSSLLKNPKFLAKQIEQTLTRGAELFKELIEEGIADGSIKNDSPKELAEVILLLTNVWWNPAISKVTREEWIAKITFLKKLLDGIGLPFIKDEAIESSKQFYDLAYGETNKA</sequence>
<keyword evidence="1 2" id="KW-0238">DNA-binding</keyword>
<feature type="DNA-binding region" description="H-T-H motif" evidence="2">
    <location>
        <begin position="32"/>
        <end position="51"/>
    </location>
</feature>
<dbReference type="RefSeq" id="WP_173680089.1">
    <property type="nucleotide sequence ID" value="NZ_JAAZWO010000018.1"/>
</dbReference>
<dbReference type="Gene3D" id="1.10.357.10">
    <property type="entry name" value="Tetracycline Repressor, domain 2"/>
    <property type="match status" value="1"/>
</dbReference>
<dbReference type="SUPFAM" id="SSF46689">
    <property type="entry name" value="Homeodomain-like"/>
    <property type="match status" value="1"/>
</dbReference>
<dbReference type="Pfam" id="PF00440">
    <property type="entry name" value="TetR_N"/>
    <property type="match status" value="1"/>
</dbReference>
<name>A0A923EDR2_CLOTT</name>
<dbReference type="PANTHER" id="PTHR43479:SF11">
    <property type="entry name" value="ACREF_ENVCD OPERON REPRESSOR-RELATED"/>
    <property type="match status" value="1"/>
</dbReference>
<dbReference type="SUPFAM" id="SSF48498">
    <property type="entry name" value="Tetracyclin repressor-like, C-terminal domain"/>
    <property type="match status" value="1"/>
</dbReference>
<evidence type="ECO:0000313" key="4">
    <source>
        <dbReference type="EMBL" id="MBC2398810.1"/>
    </source>
</evidence>
<evidence type="ECO:0000256" key="1">
    <source>
        <dbReference type="ARBA" id="ARBA00023125"/>
    </source>
</evidence>
<dbReference type="PANTHER" id="PTHR43479">
    <property type="entry name" value="ACREF/ENVCD OPERON REPRESSOR-RELATED"/>
    <property type="match status" value="1"/>
</dbReference>
<accession>A0A923EDR2</accession>
<dbReference type="InterPro" id="IPR036271">
    <property type="entry name" value="Tet_transcr_reg_TetR-rel_C_sf"/>
</dbReference>
<proteinExistence type="predicted"/>
<dbReference type="GO" id="GO:0003677">
    <property type="term" value="F:DNA binding"/>
    <property type="evidence" value="ECO:0007669"/>
    <property type="project" value="UniProtKB-UniRule"/>
</dbReference>
<dbReference type="EMBL" id="JAAZWO010000018">
    <property type="protein sequence ID" value="MBC2398810.1"/>
    <property type="molecule type" value="Genomic_DNA"/>
</dbReference>
<comment type="caution">
    <text evidence="4">The sequence shown here is derived from an EMBL/GenBank/DDBJ whole genome shotgun (WGS) entry which is preliminary data.</text>
</comment>
<reference evidence="4 5" key="1">
    <citation type="submission" date="2020-04" db="EMBL/GenBank/DDBJ databases">
        <title>Genomic insights into acetone-butanol-ethanol (ABE) fermentation by sequencing solventogenic clostridia strains.</title>
        <authorList>
            <person name="Brown S."/>
        </authorList>
    </citation>
    <scope>NUCLEOTIDE SEQUENCE [LARGE SCALE GENOMIC DNA]</scope>
    <source>
        <strain evidence="4 5">DJ011</strain>
    </source>
</reference>
<protein>
    <submittedName>
        <fullName evidence="4">TetR/AcrR family transcriptional regulator</fullName>
    </submittedName>
</protein>
<evidence type="ECO:0000313" key="5">
    <source>
        <dbReference type="Proteomes" id="UP000563151"/>
    </source>
</evidence>
<dbReference type="InterPro" id="IPR009057">
    <property type="entry name" value="Homeodomain-like_sf"/>
</dbReference>
<gene>
    <name evidence="4" type="ORF">HGG79_13655</name>
</gene>
<dbReference type="PROSITE" id="PS50977">
    <property type="entry name" value="HTH_TETR_2"/>
    <property type="match status" value="1"/>
</dbReference>
<organism evidence="4 5">
    <name type="scientific">Clostridium tetanomorphum</name>
    <dbReference type="NCBI Taxonomy" id="1553"/>
    <lineage>
        <taxon>Bacteria</taxon>
        <taxon>Bacillati</taxon>
        <taxon>Bacillota</taxon>
        <taxon>Clostridia</taxon>
        <taxon>Eubacteriales</taxon>
        <taxon>Clostridiaceae</taxon>
        <taxon>Clostridium</taxon>
    </lineage>
</organism>
<dbReference type="Proteomes" id="UP000563151">
    <property type="component" value="Unassembled WGS sequence"/>
</dbReference>
<dbReference type="InterPro" id="IPR050624">
    <property type="entry name" value="HTH-type_Tx_Regulator"/>
</dbReference>
<evidence type="ECO:0000256" key="2">
    <source>
        <dbReference type="PROSITE-ProRule" id="PRU00335"/>
    </source>
</evidence>
<evidence type="ECO:0000259" key="3">
    <source>
        <dbReference type="PROSITE" id="PS50977"/>
    </source>
</evidence>
<keyword evidence="5" id="KW-1185">Reference proteome</keyword>
<feature type="domain" description="HTH tetR-type" evidence="3">
    <location>
        <begin position="8"/>
        <end position="69"/>
    </location>
</feature>
<dbReference type="InterPro" id="IPR001647">
    <property type="entry name" value="HTH_TetR"/>
</dbReference>